<comment type="caution">
    <text evidence="2">The sequence shown here is derived from an EMBL/GenBank/DDBJ whole genome shotgun (WGS) entry which is preliminary data.</text>
</comment>
<evidence type="ECO:0000256" key="1">
    <source>
        <dbReference type="SAM" id="MobiDB-lite"/>
    </source>
</evidence>
<protein>
    <submittedName>
        <fullName evidence="2">Uncharacterized protein</fullName>
    </submittedName>
</protein>
<feature type="compositionally biased region" description="Polar residues" evidence="1">
    <location>
        <begin position="127"/>
        <end position="138"/>
    </location>
</feature>
<evidence type="ECO:0000313" key="2">
    <source>
        <dbReference type="EMBL" id="KAF4725662.1"/>
    </source>
</evidence>
<reference evidence="2 3" key="1">
    <citation type="submission" date="2020-04" db="EMBL/GenBank/DDBJ databases">
        <title>Perkinsus olseni comparative genomics.</title>
        <authorList>
            <person name="Bogema D.R."/>
        </authorList>
    </citation>
    <scope>NUCLEOTIDE SEQUENCE [LARGE SCALE GENOMIC DNA]</scope>
    <source>
        <strain evidence="2">ATCC PRA-205</strain>
    </source>
</reference>
<feature type="non-terminal residue" evidence="2">
    <location>
        <position position="1"/>
    </location>
</feature>
<accession>A0A7J6RZK9</accession>
<feature type="non-terminal residue" evidence="2">
    <location>
        <position position="154"/>
    </location>
</feature>
<feature type="region of interest" description="Disordered" evidence="1">
    <location>
        <begin position="126"/>
        <end position="154"/>
    </location>
</feature>
<name>A0A7J6RZK9_PEROL</name>
<sequence length="154" mass="16733">SRLTTTYLSNLRRADIGQHLMDLQMSRAQRARQTDGSTDRPAEAINPAGVDASEQPKEPAANGGLTFDNQLSRFQAALGSRTAAHDPQMTRLQNASRVTSTEMMALEELDSPLTRPKLRIITLDLPTPTQSVVNSPQGKVSDGLDSPTAADDRY</sequence>
<evidence type="ECO:0000313" key="3">
    <source>
        <dbReference type="Proteomes" id="UP000574390"/>
    </source>
</evidence>
<dbReference type="AlphaFoldDB" id="A0A7J6RZK9"/>
<dbReference type="Proteomes" id="UP000574390">
    <property type="component" value="Unassembled WGS sequence"/>
</dbReference>
<proteinExistence type="predicted"/>
<organism evidence="2 3">
    <name type="scientific">Perkinsus olseni</name>
    <name type="common">Perkinsus atlanticus</name>
    <dbReference type="NCBI Taxonomy" id="32597"/>
    <lineage>
        <taxon>Eukaryota</taxon>
        <taxon>Sar</taxon>
        <taxon>Alveolata</taxon>
        <taxon>Perkinsozoa</taxon>
        <taxon>Perkinsea</taxon>
        <taxon>Perkinsida</taxon>
        <taxon>Perkinsidae</taxon>
        <taxon>Perkinsus</taxon>
    </lineage>
</organism>
<feature type="region of interest" description="Disordered" evidence="1">
    <location>
        <begin position="26"/>
        <end position="66"/>
    </location>
</feature>
<dbReference type="EMBL" id="JABANM010018716">
    <property type="protein sequence ID" value="KAF4725662.1"/>
    <property type="molecule type" value="Genomic_DNA"/>
</dbReference>
<gene>
    <name evidence="2" type="ORF">FOZ62_019177</name>
</gene>